<feature type="domain" description="Solute-binding protein family 5" evidence="6">
    <location>
        <begin position="104"/>
        <end position="509"/>
    </location>
</feature>
<dbReference type="InterPro" id="IPR000914">
    <property type="entry name" value="SBP_5_dom"/>
</dbReference>
<comment type="similarity">
    <text evidence="2">Belongs to the bacterial solute-binding protein 5 family.</text>
</comment>
<evidence type="ECO:0000256" key="1">
    <source>
        <dbReference type="ARBA" id="ARBA00004196"/>
    </source>
</evidence>
<name>A0A0P6X283_9CHLR</name>
<dbReference type="CDD" id="cd08504">
    <property type="entry name" value="PBP2_OppA"/>
    <property type="match status" value="1"/>
</dbReference>
<dbReference type="GO" id="GO:1904680">
    <property type="term" value="F:peptide transmembrane transporter activity"/>
    <property type="evidence" value="ECO:0007669"/>
    <property type="project" value="TreeGrafter"/>
</dbReference>
<proteinExistence type="inferred from homology"/>
<dbReference type="PIRSF" id="PIRSF002741">
    <property type="entry name" value="MppA"/>
    <property type="match status" value="1"/>
</dbReference>
<keyword evidence="4 5" id="KW-0732">Signal</keyword>
<evidence type="ECO:0000256" key="5">
    <source>
        <dbReference type="SAM" id="SignalP"/>
    </source>
</evidence>
<dbReference type="STRING" id="360411.AC812_05080"/>
<keyword evidence="3" id="KW-0813">Transport</keyword>
<dbReference type="OrthoDB" id="9783874at2"/>
<dbReference type="EMBL" id="LGHJ01000011">
    <property type="protein sequence ID" value="KPL76689.1"/>
    <property type="molecule type" value="Genomic_DNA"/>
</dbReference>
<evidence type="ECO:0000313" key="7">
    <source>
        <dbReference type="EMBL" id="KPL76689.1"/>
    </source>
</evidence>
<dbReference type="GO" id="GO:0043190">
    <property type="term" value="C:ATP-binding cassette (ABC) transporter complex"/>
    <property type="evidence" value="ECO:0007669"/>
    <property type="project" value="InterPro"/>
</dbReference>
<sequence>MRSKLLVFVSVLILASMVLSACQPAAATPETIVQTVVVEGEVREVVVTATPAAAQPEAKQPVLRVNLGSWPDIIDPQKSSFVNEIAHLKLIYEGLTKLDGQLNTVPGAAEKWEYNEDATELTFTLRKGLKYSDGTILNAKRFEYSILRNIDPATAGEYAAITDNIAGAVAWREADVANLSEEELQALKDGVEVKALDLNGNPCTDYEQEDCLILKVGLDGDPATPEREPAPFMHTVLSLWVTYPAKEELIAEGGDIWWTSSKYHIGNGPFIVKTLEPFVRGYFVPNPNYWAGVPTYDIEFSYITDSAVAFEAYKNNEFDIVPLVAEDLAVVQQDPVLSKEAQIYPGSCTFAFYMNQDKPPFDEKPVREAFAYGTNREAWVTDILQGLGSPTLTWIPKGFPGYDPNETRYGFDLEKAKEAIAKSSYGSFENLPPIKLTFSGTARNRTRFEWLAAQWSQNLGVKVELDPVEPTAYTALTKNRETLPQVFYLGWCADYPDPQNWLSVYWMSTSEFARRYGFANAEMDALMKKGDTTLDPQERLTYYDQAQKLLVDTAAVIFMVNNVNSYLVKPWVKGIVFTPQDAGWPGDVDPLSITIDTSMIP</sequence>
<protein>
    <recommendedName>
        <fullName evidence="6">Solute-binding protein family 5 domain-containing protein</fullName>
    </recommendedName>
</protein>
<dbReference type="Proteomes" id="UP000050514">
    <property type="component" value="Unassembled WGS sequence"/>
</dbReference>
<dbReference type="GO" id="GO:0015833">
    <property type="term" value="P:peptide transport"/>
    <property type="evidence" value="ECO:0007669"/>
    <property type="project" value="TreeGrafter"/>
</dbReference>
<dbReference type="Pfam" id="PF00496">
    <property type="entry name" value="SBP_bac_5"/>
    <property type="match status" value="1"/>
</dbReference>
<evidence type="ECO:0000259" key="6">
    <source>
        <dbReference type="Pfam" id="PF00496"/>
    </source>
</evidence>
<keyword evidence="8" id="KW-1185">Reference proteome</keyword>
<dbReference type="SUPFAM" id="SSF53850">
    <property type="entry name" value="Periplasmic binding protein-like II"/>
    <property type="match status" value="1"/>
</dbReference>
<dbReference type="InterPro" id="IPR030678">
    <property type="entry name" value="Peptide/Ni-bd"/>
</dbReference>
<dbReference type="RefSeq" id="WP_061912752.1">
    <property type="nucleotide sequence ID" value="NZ_DF967971.1"/>
</dbReference>
<dbReference type="Gene3D" id="3.10.105.10">
    <property type="entry name" value="Dipeptide-binding Protein, Domain 3"/>
    <property type="match status" value="1"/>
</dbReference>
<organism evidence="7 8">
    <name type="scientific">Bellilinea caldifistulae</name>
    <dbReference type="NCBI Taxonomy" id="360411"/>
    <lineage>
        <taxon>Bacteria</taxon>
        <taxon>Bacillati</taxon>
        <taxon>Chloroflexota</taxon>
        <taxon>Anaerolineae</taxon>
        <taxon>Anaerolineales</taxon>
        <taxon>Anaerolineaceae</taxon>
        <taxon>Bellilinea</taxon>
    </lineage>
</organism>
<dbReference type="PROSITE" id="PS51257">
    <property type="entry name" value="PROKAR_LIPOPROTEIN"/>
    <property type="match status" value="1"/>
</dbReference>
<dbReference type="PANTHER" id="PTHR30290">
    <property type="entry name" value="PERIPLASMIC BINDING COMPONENT OF ABC TRANSPORTER"/>
    <property type="match status" value="1"/>
</dbReference>
<dbReference type="Gene3D" id="3.40.190.10">
    <property type="entry name" value="Periplasmic binding protein-like II"/>
    <property type="match status" value="2"/>
</dbReference>
<accession>A0A0P6X283</accession>
<dbReference type="PANTHER" id="PTHR30290:SF10">
    <property type="entry name" value="PERIPLASMIC OLIGOPEPTIDE-BINDING PROTEIN-RELATED"/>
    <property type="match status" value="1"/>
</dbReference>
<dbReference type="AlphaFoldDB" id="A0A0P6X283"/>
<feature type="signal peptide" evidence="5">
    <location>
        <begin position="1"/>
        <end position="21"/>
    </location>
</feature>
<evidence type="ECO:0000313" key="8">
    <source>
        <dbReference type="Proteomes" id="UP000050514"/>
    </source>
</evidence>
<dbReference type="Gene3D" id="3.90.76.10">
    <property type="entry name" value="Dipeptide-binding Protein, Domain 1"/>
    <property type="match status" value="2"/>
</dbReference>
<evidence type="ECO:0000256" key="4">
    <source>
        <dbReference type="ARBA" id="ARBA00022729"/>
    </source>
</evidence>
<feature type="chain" id="PRO_5006132784" description="Solute-binding protein family 5 domain-containing protein" evidence="5">
    <location>
        <begin position="22"/>
        <end position="601"/>
    </location>
</feature>
<evidence type="ECO:0000256" key="2">
    <source>
        <dbReference type="ARBA" id="ARBA00005695"/>
    </source>
</evidence>
<dbReference type="PATRIC" id="fig|360411.5.peg.112"/>
<reference evidence="7 8" key="1">
    <citation type="submission" date="2015-07" db="EMBL/GenBank/DDBJ databases">
        <title>Draft genome of Bellilinea caldifistulae DSM 17877.</title>
        <authorList>
            <person name="Hemp J."/>
            <person name="Ward L.M."/>
            <person name="Pace L.A."/>
            <person name="Fischer W.W."/>
        </authorList>
    </citation>
    <scope>NUCLEOTIDE SEQUENCE [LARGE SCALE GENOMIC DNA]</scope>
    <source>
        <strain evidence="7 8">GOMI-1</strain>
    </source>
</reference>
<comment type="subcellular location">
    <subcellularLocation>
        <location evidence="1">Cell envelope</location>
    </subcellularLocation>
</comment>
<gene>
    <name evidence="7" type="ORF">AC812_05080</name>
</gene>
<comment type="caution">
    <text evidence="7">The sequence shown here is derived from an EMBL/GenBank/DDBJ whole genome shotgun (WGS) entry which is preliminary data.</text>
</comment>
<dbReference type="GO" id="GO:0042597">
    <property type="term" value="C:periplasmic space"/>
    <property type="evidence" value="ECO:0007669"/>
    <property type="project" value="UniProtKB-ARBA"/>
</dbReference>
<dbReference type="GO" id="GO:0030313">
    <property type="term" value="C:cell envelope"/>
    <property type="evidence" value="ECO:0007669"/>
    <property type="project" value="UniProtKB-SubCell"/>
</dbReference>
<evidence type="ECO:0000256" key="3">
    <source>
        <dbReference type="ARBA" id="ARBA00022448"/>
    </source>
</evidence>
<dbReference type="InterPro" id="IPR039424">
    <property type="entry name" value="SBP_5"/>
</dbReference>